<dbReference type="EMBL" id="JAWDIO010000002">
    <property type="protein sequence ID" value="MDU0355248.1"/>
    <property type="molecule type" value="Genomic_DNA"/>
</dbReference>
<evidence type="ECO:0000313" key="2">
    <source>
        <dbReference type="Proteomes" id="UP001247805"/>
    </source>
</evidence>
<proteinExistence type="predicted"/>
<name>A0ABU3SZ17_9ALTE</name>
<protein>
    <submittedName>
        <fullName evidence="1">Uncharacterized protein</fullName>
    </submittedName>
</protein>
<evidence type="ECO:0000313" key="1">
    <source>
        <dbReference type="EMBL" id="MDU0355248.1"/>
    </source>
</evidence>
<gene>
    <name evidence="1" type="ORF">RS130_16255</name>
</gene>
<sequence>MSKLYGLGEVDAQFKVYIANQPNFQQFSNLTTVQALGRGEIHAIGQACGNGWRKVFNVYSKLLFALCDTQLTHVSQCQSWQMYRDQVLLQVGSNTALLFSDPILDASPTTKTKQDIHVVMGKTYANSLQLASSLHWLDKEFAIDQQNKLVVCPYFDYRQLSNIKIMRLVELIKCLKA</sequence>
<dbReference type="Pfam" id="PF22098">
    <property type="entry name" value="DUF6942"/>
    <property type="match status" value="1"/>
</dbReference>
<dbReference type="RefSeq" id="WP_316026795.1">
    <property type="nucleotide sequence ID" value="NZ_JAWDIO010000002.1"/>
</dbReference>
<organism evidence="1 2">
    <name type="scientific">Paraglaciecola aquimarina</name>
    <dbReference type="NCBI Taxonomy" id="1235557"/>
    <lineage>
        <taxon>Bacteria</taxon>
        <taxon>Pseudomonadati</taxon>
        <taxon>Pseudomonadota</taxon>
        <taxon>Gammaproteobacteria</taxon>
        <taxon>Alteromonadales</taxon>
        <taxon>Alteromonadaceae</taxon>
        <taxon>Paraglaciecola</taxon>
    </lineage>
</organism>
<accession>A0ABU3SZ17</accession>
<dbReference type="Proteomes" id="UP001247805">
    <property type="component" value="Unassembled WGS sequence"/>
</dbReference>
<dbReference type="InterPro" id="IPR054222">
    <property type="entry name" value="DUF6942"/>
</dbReference>
<reference evidence="1 2" key="1">
    <citation type="submission" date="2023-10" db="EMBL/GenBank/DDBJ databases">
        <title>Glaciecola aquimarina strain GGW-M5 nov., isolated from a coastal seawater.</title>
        <authorList>
            <person name="Bayburt H."/>
            <person name="Kim J.M."/>
            <person name="Choi B.J."/>
            <person name="Jeon C.O."/>
        </authorList>
    </citation>
    <scope>NUCLEOTIDE SEQUENCE [LARGE SCALE GENOMIC DNA]</scope>
    <source>
        <strain evidence="1 2">KCTC 32108</strain>
    </source>
</reference>
<keyword evidence="2" id="KW-1185">Reference proteome</keyword>
<comment type="caution">
    <text evidence="1">The sequence shown here is derived from an EMBL/GenBank/DDBJ whole genome shotgun (WGS) entry which is preliminary data.</text>
</comment>